<dbReference type="InterPro" id="IPR003848">
    <property type="entry name" value="DUF218"/>
</dbReference>
<comment type="caution">
    <text evidence="10">The sequence shown here is derived from an EMBL/GenBank/DDBJ whole genome shotgun (WGS) entry which is preliminary data.</text>
</comment>
<name>A0A1E5NJG9_9SPIR</name>
<protein>
    <submittedName>
        <fullName evidence="10">SanA protein</fullName>
    </submittedName>
</protein>
<dbReference type="InterPro" id="IPR051599">
    <property type="entry name" value="Cell_Envelope_Assoc"/>
</dbReference>
<dbReference type="AlphaFoldDB" id="A0A1E5NJG9"/>
<evidence type="ECO:0000256" key="5">
    <source>
        <dbReference type="ARBA" id="ARBA00022989"/>
    </source>
</evidence>
<organism evidence="10 11">
    <name type="scientific">Brachyspira hampsonii</name>
    <dbReference type="NCBI Taxonomy" id="1287055"/>
    <lineage>
        <taxon>Bacteria</taxon>
        <taxon>Pseudomonadati</taxon>
        <taxon>Spirochaetota</taxon>
        <taxon>Spirochaetia</taxon>
        <taxon>Brachyspirales</taxon>
        <taxon>Brachyspiraceae</taxon>
        <taxon>Brachyspira</taxon>
    </lineage>
</organism>
<dbReference type="PANTHER" id="PTHR30336:SF0">
    <property type="entry name" value="PROTEIN SANA"/>
    <property type="match status" value="1"/>
</dbReference>
<keyword evidence="2" id="KW-1003">Cell membrane</keyword>
<dbReference type="GO" id="GO:0005886">
    <property type="term" value="C:plasma membrane"/>
    <property type="evidence" value="ECO:0007669"/>
    <property type="project" value="UniProtKB-SubCell"/>
</dbReference>
<accession>A0A1E5NJG9</accession>
<evidence type="ECO:0000256" key="3">
    <source>
        <dbReference type="ARBA" id="ARBA00022519"/>
    </source>
</evidence>
<reference evidence="10 11" key="1">
    <citation type="submission" date="2016-08" db="EMBL/GenBank/DDBJ databases">
        <title>Characterization and recognition of Brachyspira hampsonii sp. nov., a novel intestinal spirochete that is pathogenic to pigs.</title>
        <authorList>
            <person name="Mirajkar N."/>
            <person name="La T."/>
            <person name="Phillips N."/>
            <person name="Hampson D."/>
            <person name="Gebhart C."/>
        </authorList>
    </citation>
    <scope>NUCLEOTIDE SEQUENCE [LARGE SCALE GENOMIC DNA]</scope>
    <source>
        <strain evidence="10 11">P280/1</strain>
    </source>
</reference>
<feature type="transmembrane region" description="Helical" evidence="8">
    <location>
        <begin position="33"/>
        <end position="63"/>
    </location>
</feature>
<evidence type="ECO:0000256" key="6">
    <source>
        <dbReference type="ARBA" id="ARBA00023136"/>
    </source>
</evidence>
<feature type="domain" description="DUF218" evidence="9">
    <location>
        <begin position="85"/>
        <end position="208"/>
    </location>
</feature>
<evidence type="ECO:0000256" key="1">
    <source>
        <dbReference type="ARBA" id="ARBA00004377"/>
    </source>
</evidence>
<evidence type="ECO:0000259" key="9">
    <source>
        <dbReference type="Pfam" id="PF02698"/>
    </source>
</evidence>
<dbReference type="EMBL" id="MDCO01000001">
    <property type="protein sequence ID" value="OEJ16237.1"/>
    <property type="molecule type" value="Genomic_DNA"/>
</dbReference>
<evidence type="ECO:0000256" key="8">
    <source>
        <dbReference type="SAM" id="Phobius"/>
    </source>
</evidence>
<dbReference type="Proteomes" id="UP000095247">
    <property type="component" value="Unassembled WGS sequence"/>
</dbReference>
<gene>
    <name evidence="10" type="ORF">BFL38_12000</name>
</gene>
<evidence type="ECO:0000256" key="7">
    <source>
        <dbReference type="ARBA" id="ARBA00037355"/>
    </source>
</evidence>
<sequence>MLKDRYKNKILYLKNKKRIIENRIKSKRSIYKFINYMLFIFISILSFLPEIIILSLISSIILYSSVSLYSKRYIYSSIEKIPYNDVALVLGTSKYMNNGKINMYFKFRMDAAYELYKSGKVKYILVSGDNRYKSYNEPRQMRLDLIKLGVNKNHIFLDFAGFRTRDSIIRANKVFELTNFTIVSQPFHNERAILIARQKNINAIAYNANNVRKLYRVRQFPRELGARALMFIDILLNRPPKFYGDVIKIEEREDSQANKSNKKIDKNQKLNN</sequence>
<evidence type="ECO:0000256" key="4">
    <source>
        <dbReference type="ARBA" id="ARBA00022692"/>
    </source>
</evidence>
<keyword evidence="4 8" id="KW-0812">Transmembrane</keyword>
<evidence type="ECO:0000313" key="10">
    <source>
        <dbReference type="EMBL" id="OEJ16237.1"/>
    </source>
</evidence>
<comment type="function">
    <text evidence="7">Participates in the barrier function of the cell envelope.</text>
</comment>
<dbReference type="Pfam" id="PF02698">
    <property type="entry name" value="DUF218"/>
    <property type="match status" value="1"/>
</dbReference>
<keyword evidence="3" id="KW-0997">Cell inner membrane</keyword>
<dbReference type="PANTHER" id="PTHR30336">
    <property type="entry name" value="INNER MEMBRANE PROTEIN, PROBABLE PERMEASE"/>
    <property type="match status" value="1"/>
</dbReference>
<proteinExistence type="predicted"/>
<evidence type="ECO:0000256" key="2">
    <source>
        <dbReference type="ARBA" id="ARBA00022475"/>
    </source>
</evidence>
<evidence type="ECO:0000313" key="11">
    <source>
        <dbReference type="Proteomes" id="UP000095247"/>
    </source>
</evidence>
<keyword evidence="5 8" id="KW-1133">Transmembrane helix</keyword>
<comment type="subcellular location">
    <subcellularLocation>
        <location evidence="1">Cell inner membrane</location>
        <topology evidence="1">Single-pass membrane protein</topology>
    </subcellularLocation>
</comment>
<keyword evidence="6 8" id="KW-0472">Membrane</keyword>
<dbReference type="CDD" id="cd06259">
    <property type="entry name" value="YdcF-like"/>
    <property type="match status" value="1"/>
</dbReference>